<dbReference type="OrthoDB" id="2802474at2759"/>
<reference evidence="2 3" key="1">
    <citation type="submission" date="2017-04" db="EMBL/GenBank/DDBJ databases">
        <title>Genome Sequence of the Model Brown-Rot Fungus Postia placenta SB12.</title>
        <authorList>
            <consortium name="DOE Joint Genome Institute"/>
            <person name="Gaskell J."/>
            <person name="Kersten P."/>
            <person name="Larrondo L.F."/>
            <person name="Canessa P."/>
            <person name="Martinez D."/>
            <person name="Hibbett D."/>
            <person name="Schmoll M."/>
            <person name="Kubicek C.P."/>
            <person name="Martinez A.T."/>
            <person name="Yadav J."/>
            <person name="Master E."/>
            <person name="Magnuson J.K."/>
            <person name="James T."/>
            <person name="Yaver D."/>
            <person name="Berka R."/>
            <person name="Labutti K."/>
            <person name="Lipzen A."/>
            <person name="Aerts A."/>
            <person name="Barry K."/>
            <person name="Henrissat B."/>
            <person name="Blanchette R."/>
            <person name="Grigoriev I."/>
            <person name="Cullen D."/>
        </authorList>
    </citation>
    <scope>NUCLEOTIDE SEQUENCE [LARGE SCALE GENOMIC DNA]</scope>
    <source>
        <strain evidence="2 3">MAD-698-R-SB12</strain>
    </source>
</reference>
<dbReference type="AlphaFoldDB" id="A0A1X6N1W0"/>
<evidence type="ECO:0008006" key="4">
    <source>
        <dbReference type="Google" id="ProtNLM"/>
    </source>
</evidence>
<dbReference type="GeneID" id="36323886"/>
<evidence type="ECO:0000313" key="3">
    <source>
        <dbReference type="Proteomes" id="UP000194127"/>
    </source>
</evidence>
<dbReference type="EMBL" id="KZ110596">
    <property type="protein sequence ID" value="OSX62609.1"/>
    <property type="molecule type" value="Genomic_DNA"/>
</dbReference>
<keyword evidence="3" id="KW-1185">Reference proteome</keyword>
<dbReference type="InterPro" id="IPR012337">
    <property type="entry name" value="RNaseH-like_sf"/>
</dbReference>
<dbReference type="SUPFAM" id="SSF53098">
    <property type="entry name" value="Ribonuclease H-like"/>
    <property type="match status" value="1"/>
</dbReference>
<proteinExistence type="predicted"/>
<accession>A0A1X6N1W0</accession>
<sequence length="764" mass="86293">MLCYLDPTQYNNIIHYGIFTSLQHYFLASPFNFLIMLFFISYCLLVTNINTPKPIFQTCGKTIFRQNKQLAPKQLGLHQCLICTFECGFLVDLGINDNTENIEPTTSSSRKSTQILQLSRKITDENNIKGRTSSGIAHPLLVQMHEHVSAIIKTRSEGQDQEYIDIPSVSDNEATGAAPSGSESEDTPMENTANYKGKKKPNNQYDDDGLFKDLEHIAPPEKHKGKANKIADVNAFFNNPFEQTRTNGKTVKVHDCIRCKSKRVSGYTLVKNNFISMIAEDVIACKAEEKKAAAQTTLDGHVQTEGPCERVTPYSKKSFRLAAIQWLIKTDQCMVDVAACAKDGITIPTWKVTQKEIIHLFGKYLDDLAHCLNASNINGYFAVTGHWIEEKSLNEWSLESALLGDNASNNVTMMAELSKQIKKAYNLDYDPESHRIGCFVHIINLATQALLKAQSKSPYYDPTKPDTHMPDTQWHAEHDEVGLICAISVKVQWSSMYMMLNQAYAMCNHVQHFLTEISRDAKDNKTGYVLYALIPSPEEWQNVKLFQQILEFKPGLQAGLDKIVEYYDKTSDNDAYVFSIVLEPTKQLMHFKTNWTTDLLEDATELCKTVITMTQQQPYQMQEKAQLVQSGHVHLLWSPFYPVTPRTIVLLSLWQQLRYIDLDEDIPEDMTTVKCERAFSSVGITVTKRCNRLKGDIVEALQALKCAFRCDLFFKETSPSSATENELKAEDSDDSDIGGALLTEKECTVIGLTIDLDSDAEEDK</sequence>
<name>A0A1X6N1W0_9APHY</name>
<feature type="region of interest" description="Disordered" evidence="1">
    <location>
        <begin position="155"/>
        <end position="210"/>
    </location>
</feature>
<organism evidence="2 3">
    <name type="scientific">Postia placenta MAD-698-R-SB12</name>
    <dbReference type="NCBI Taxonomy" id="670580"/>
    <lineage>
        <taxon>Eukaryota</taxon>
        <taxon>Fungi</taxon>
        <taxon>Dikarya</taxon>
        <taxon>Basidiomycota</taxon>
        <taxon>Agaricomycotina</taxon>
        <taxon>Agaricomycetes</taxon>
        <taxon>Polyporales</taxon>
        <taxon>Adustoporiaceae</taxon>
        <taxon>Rhodonia</taxon>
    </lineage>
</organism>
<evidence type="ECO:0000313" key="2">
    <source>
        <dbReference type="EMBL" id="OSX62609.1"/>
    </source>
</evidence>
<protein>
    <recommendedName>
        <fullName evidence="4">HAT C-terminal dimerisation domain-containing protein</fullName>
    </recommendedName>
</protein>
<dbReference type="RefSeq" id="XP_024339403.1">
    <property type="nucleotide sequence ID" value="XM_024478936.1"/>
</dbReference>
<dbReference type="Proteomes" id="UP000194127">
    <property type="component" value="Unassembled WGS sequence"/>
</dbReference>
<evidence type="ECO:0000256" key="1">
    <source>
        <dbReference type="SAM" id="MobiDB-lite"/>
    </source>
</evidence>
<gene>
    <name evidence="2" type="ORF">POSPLADRAFT_1046059</name>
</gene>